<dbReference type="STRING" id="563192.HMPREF0179_00841"/>
<dbReference type="AlphaFoldDB" id="E5Y3T0"/>
<evidence type="ECO:0000313" key="1">
    <source>
        <dbReference type="EMBL" id="EFV45342.1"/>
    </source>
</evidence>
<dbReference type="eggNOG" id="ENOG503316B">
    <property type="taxonomic scope" value="Bacteria"/>
</dbReference>
<comment type="caution">
    <text evidence="1">The sequence shown here is derived from an EMBL/GenBank/DDBJ whole genome shotgun (WGS) entry which is preliminary data.</text>
</comment>
<dbReference type="EMBL" id="ADCP02000001">
    <property type="protein sequence ID" value="EFV45342.1"/>
    <property type="molecule type" value="Genomic_DNA"/>
</dbReference>
<dbReference type="OrthoDB" id="129834at2"/>
<protein>
    <submittedName>
        <fullName evidence="1">Uncharacterized protein</fullName>
    </submittedName>
</protein>
<proteinExistence type="predicted"/>
<gene>
    <name evidence="1" type="ORF">HMPREF0179_00841</name>
</gene>
<dbReference type="HOGENOM" id="CLU_102153_1_0_7"/>
<organism evidence="1 2">
    <name type="scientific">Bilophila wadsworthia (strain 3_1_6)</name>
    <dbReference type="NCBI Taxonomy" id="563192"/>
    <lineage>
        <taxon>Bacteria</taxon>
        <taxon>Pseudomonadati</taxon>
        <taxon>Thermodesulfobacteriota</taxon>
        <taxon>Desulfovibrionia</taxon>
        <taxon>Desulfovibrionales</taxon>
        <taxon>Desulfovibrionaceae</taxon>
        <taxon>Bilophila</taxon>
    </lineage>
</organism>
<dbReference type="Proteomes" id="UP000006034">
    <property type="component" value="Unassembled WGS sequence"/>
</dbReference>
<reference evidence="1 2" key="1">
    <citation type="submission" date="2010-10" db="EMBL/GenBank/DDBJ databases">
        <authorList>
            <consortium name="The Broad Institute Genome Sequencing Platform"/>
            <person name="Ward D."/>
            <person name="Earl A."/>
            <person name="Feldgarden M."/>
            <person name="Young S.K."/>
            <person name="Gargeya S."/>
            <person name="Zeng Q."/>
            <person name="Alvarado L."/>
            <person name="Berlin A."/>
            <person name="Bochicchio J."/>
            <person name="Chapman S.B."/>
            <person name="Chen Z."/>
            <person name="Freedman E."/>
            <person name="Gellesch M."/>
            <person name="Goldberg J."/>
            <person name="Griggs A."/>
            <person name="Gujja S."/>
            <person name="Heilman E."/>
            <person name="Heiman D."/>
            <person name="Howarth C."/>
            <person name="Mehta T."/>
            <person name="Neiman D."/>
            <person name="Pearson M."/>
            <person name="Roberts A."/>
            <person name="Saif S."/>
            <person name="Shea T."/>
            <person name="Shenoy N."/>
            <person name="Sisk P."/>
            <person name="Stolte C."/>
            <person name="Sykes S."/>
            <person name="White J."/>
            <person name="Yandava C."/>
            <person name="Allen-Vercoe E."/>
            <person name="Sibley C."/>
            <person name="Ambrose C.E."/>
            <person name="Strauss J."/>
            <person name="Daigneault M."/>
            <person name="Haas B."/>
            <person name="Nusbaum C."/>
            <person name="Birren B."/>
        </authorList>
    </citation>
    <scope>NUCLEOTIDE SEQUENCE [LARGE SCALE GENOMIC DNA]</scope>
    <source>
        <strain evidence="1 2">3_1_6</strain>
    </source>
</reference>
<dbReference type="RefSeq" id="WP_005025341.1">
    <property type="nucleotide sequence ID" value="NZ_KE150238.1"/>
</dbReference>
<accession>E5Y3T0</accession>
<name>E5Y3T0_BILW3</name>
<evidence type="ECO:0000313" key="2">
    <source>
        <dbReference type="Proteomes" id="UP000006034"/>
    </source>
</evidence>
<sequence>MAGLPGPGDRIEARCTRCNDITGHVIVALVGGEIVKVECRACGSVHKYYPPATPKEAKGKTAVCRVKAGETRKEAVNSFKPTSTPSTAAASPAAVSRAAAKAQKAAEDMEQNWQRTMNMTAASARPYAMNESFAVGDVIDHPKFGSGVVQEIFPPDKMQILFRDGAKMLRCAC</sequence>
<reference evidence="1 2" key="2">
    <citation type="submission" date="2013-04" db="EMBL/GenBank/DDBJ databases">
        <title>The Genome Sequence of Bilophila wadsworthia 3_1_6.</title>
        <authorList>
            <consortium name="The Broad Institute Genomics Platform"/>
            <person name="Earl A."/>
            <person name="Ward D."/>
            <person name="Feldgarden M."/>
            <person name="Gevers D."/>
            <person name="Sibley C."/>
            <person name="Strauss J."/>
            <person name="Allen-Vercoe E."/>
            <person name="Walker B."/>
            <person name="Young S."/>
            <person name="Zeng Q."/>
            <person name="Gargeya S."/>
            <person name="Fitzgerald M."/>
            <person name="Haas B."/>
            <person name="Abouelleil A."/>
            <person name="Allen A.W."/>
            <person name="Alvarado L."/>
            <person name="Arachchi H.M."/>
            <person name="Berlin A.M."/>
            <person name="Chapman S.B."/>
            <person name="Gainer-Dewar J."/>
            <person name="Goldberg J."/>
            <person name="Griggs A."/>
            <person name="Gujja S."/>
            <person name="Hansen M."/>
            <person name="Howarth C."/>
            <person name="Imamovic A."/>
            <person name="Ireland A."/>
            <person name="Larimer J."/>
            <person name="McCowan C."/>
            <person name="Murphy C."/>
            <person name="Pearson M."/>
            <person name="Poon T.W."/>
            <person name="Priest M."/>
            <person name="Roberts A."/>
            <person name="Saif S."/>
            <person name="Shea T."/>
            <person name="Sisk P."/>
            <person name="Sykes S."/>
            <person name="Wortman J."/>
            <person name="Nusbaum C."/>
            <person name="Birren B."/>
        </authorList>
    </citation>
    <scope>NUCLEOTIDE SEQUENCE [LARGE SCALE GENOMIC DNA]</scope>
    <source>
        <strain evidence="1 2">3_1_6</strain>
    </source>
</reference>
<dbReference type="GeneID" id="78085976"/>
<keyword evidence="2" id="KW-1185">Reference proteome</keyword>